<accession>A0A498J6P5</accession>
<sequence>MYDNKTRKSIEATFSEKLSGTRSVDDEVDFPVHSRLGGNISSAGLELENVLVTSPPLHQSWDAVQKQKLNTAPDPNAQTALYVTETKHSNTTIISFLTSPVTLQDQQAMISSLTLRDKKFPLFEFLCTKYNTSFTVNDLAIKFFALNYDNLNLDLLRTKVHIVVSLITDSV</sequence>
<dbReference type="EMBL" id="RDQH01000335">
    <property type="protein sequence ID" value="RXH89463.1"/>
    <property type="molecule type" value="Genomic_DNA"/>
</dbReference>
<name>A0A498J6P5_MALDO</name>
<evidence type="ECO:0000313" key="1">
    <source>
        <dbReference type="EMBL" id="RXH89463.1"/>
    </source>
</evidence>
<gene>
    <name evidence="1" type="ORF">DVH24_031820</name>
</gene>
<keyword evidence="2" id="KW-1185">Reference proteome</keyword>
<dbReference type="InterPro" id="IPR044603">
    <property type="entry name" value="SAG101-like"/>
</dbReference>
<dbReference type="GO" id="GO:0052689">
    <property type="term" value="F:carboxylic ester hydrolase activity"/>
    <property type="evidence" value="ECO:0007669"/>
    <property type="project" value="InterPro"/>
</dbReference>
<dbReference type="GO" id="GO:0006952">
    <property type="term" value="P:defense response"/>
    <property type="evidence" value="ECO:0007669"/>
    <property type="project" value="InterPro"/>
</dbReference>
<reference evidence="1 2" key="1">
    <citation type="submission" date="2018-10" db="EMBL/GenBank/DDBJ databases">
        <title>A high-quality apple genome assembly.</title>
        <authorList>
            <person name="Hu J."/>
        </authorList>
    </citation>
    <scope>NUCLEOTIDE SEQUENCE [LARGE SCALE GENOMIC DNA]</scope>
    <source>
        <strain evidence="2">cv. HFTH1</strain>
        <tissue evidence="1">Young leaf</tissue>
    </source>
</reference>
<organism evidence="1 2">
    <name type="scientific">Malus domestica</name>
    <name type="common">Apple</name>
    <name type="synonym">Pyrus malus</name>
    <dbReference type="NCBI Taxonomy" id="3750"/>
    <lineage>
        <taxon>Eukaryota</taxon>
        <taxon>Viridiplantae</taxon>
        <taxon>Streptophyta</taxon>
        <taxon>Embryophyta</taxon>
        <taxon>Tracheophyta</taxon>
        <taxon>Spermatophyta</taxon>
        <taxon>Magnoliopsida</taxon>
        <taxon>eudicotyledons</taxon>
        <taxon>Gunneridae</taxon>
        <taxon>Pentapetalae</taxon>
        <taxon>rosids</taxon>
        <taxon>fabids</taxon>
        <taxon>Rosales</taxon>
        <taxon>Rosaceae</taxon>
        <taxon>Amygdaloideae</taxon>
        <taxon>Maleae</taxon>
        <taxon>Malus</taxon>
    </lineage>
</organism>
<dbReference type="PANTHER" id="PTHR46898:SF3">
    <property type="entry name" value="FUNGAL LIPASE-LIKE DOMAIN-CONTAINING PROTEIN"/>
    <property type="match status" value="1"/>
</dbReference>
<dbReference type="AlphaFoldDB" id="A0A498J6P5"/>
<protein>
    <submittedName>
        <fullName evidence="1">Uncharacterized protein</fullName>
    </submittedName>
</protein>
<evidence type="ECO:0000313" key="2">
    <source>
        <dbReference type="Proteomes" id="UP000290289"/>
    </source>
</evidence>
<proteinExistence type="predicted"/>
<comment type="caution">
    <text evidence="1">The sequence shown here is derived from an EMBL/GenBank/DDBJ whole genome shotgun (WGS) entry which is preliminary data.</text>
</comment>
<dbReference type="PANTHER" id="PTHR46898">
    <property type="entry name" value="SENESCENCE-ASSOCIATED CARBOXYLESTERASE 101"/>
    <property type="match status" value="1"/>
</dbReference>
<dbReference type="Proteomes" id="UP000290289">
    <property type="component" value="Chromosome 9"/>
</dbReference>